<keyword evidence="24" id="KW-1185">Reference proteome</keyword>
<dbReference type="Proteomes" id="UP001283341">
    <property type="component" value="Unassembled WGS sequence"/>
</dbReference>
<dbReference type="PANTHER" id="PTHR16631:SF17">
    <property type="entry name" value="GLUCAN ENDO-1,3-BETA-GLUCOSIDASE BTGC"/>
    <property type="match status" value="1"/>
</dbReference>
<organism evidence="23 24">
    <name type="scientific">Apodospora peruviana</name>
    <dbReference type="NCBI Taxonomy" id="516989"/>
    <lineage>
        <taxon>Eukaryota</taxon>
        <taxon>Fungi</taxon>
        <taxon>Dikarya</taxon>
        <taxon>Ascomycota</taxon>
        <taxon>Pezizomycotina</taxon>
        <taxon>Sordariomycetes</taxon>
        <taxon>Sordariomycetidae</taxon>
        <taxon>Sordariales</taxon>
        <taxon>Lasiosphaeriaceae</taxon>
        <taxon>Apodospora</taxon>
    </lineage>
</organism>
<keyword evidence="9" id="KW-0732">Signal</keyword>
<evidence type="ECO:0000256" key="10">
    <source>
        <dbReference type="ARBA" id="ARBA00022801"/>
    </source>
</evidence>
<feature type="region of interest" description="Disordered" evidence="21">
    <location>
        <begin position="1"/>
        <end position="173"/>
    </location>
</feature>
<dbReference type="GO" id="GO:0009277">
    <property type="term" value="C:fungal-type cell wall"/>
    <property type="evidence" value="ECO:0007669"/>
    <property type="project" value="TreeGrafter"/>
</dbReference>
<evidence type="ECO:0000256" key="11">
    <source>
        <dbReference type="ARBA" id="ARBA00022968"/>
    </source>
</evidence>
<reference evidence="23" key="2">
    <citation type="submission" date="2023-06" db="EMBL/GenBank/DDBJ databases">
        <authorList>
            <consortium name="Lawrence Berkeley National Laboratory"/>
            <person name="Haridas S."/>
            <person name="Hensen N."/>
            <person name="Bonometti L."/>
            <person name="Westerberg I."/>
            <person name="Brannstrom I.O."/>
            <person name="Guillou S."/>
            <person name="Cros-Aarteil S."/>
            <person name="Calhoun S."/>
            <person name="Kuo A."/>
            <person name="Mondo S."/>
            <person name="Pangilinan J."/>
            <person name="Riley R."/>
            <person name="Labutti K."/>
            <person name="Andreopoulos B."/>
            <person name="Lipzen A."/>
            <person name="Chen C."/>
            <person name="Yanf M."/>
            <person name="Daum C."/>
            <person name="Ng V."/>
            <person name="Clum A."/>
            <person name="Steindorff A."/>
            <person name="Ohm R."/>
            <person name="Martin F."/>
            <person name="Silar P."/>
            <person name="Natvig D."/>
            <person name="Lalanne C."/>
            <person name="Gautier V."/>
            <person name="Ament-Velasquez S.L."/>
            <person name="Kruys A."/>
            <person name="Hutchinson M.I."/>
            <person name="Powell A.J."/>
            <person name="Barry K."/>
            <person name="Miller A.N."/>
            <person name="Grigoriev I.V."/>
            <person name="Debuchy R."/>
            <person name="Gladieux P."/>
            <person name="Thoren M.H."/>
            <person name="Johannesson H."/>
        </authorList>
    </citation>
    <scope>NUCLEOTIDE SEQUENCE</scope>
    <source>
        <strain evidence="23">CBS 118394</strain>
    </source>
</reference>
<dbReference type="SUPFAM" id="SSF51445">
    <property type="entry name" value="(Trans)glycosidases"/>
    <property type="match status" value="1"/>
</dbReference>
<evidence type="ECO:0000256" key="21">
    <source>
        <dbReference type="SAM" id="MobiDB-lite"/>
    </source>
</evidence>
<comment type="caution">
    <text evidence="23">The sequence shown here is derived from an EMBL/GenBank/DDBJ whole genome shotgun (WGS) entry which is preliminary data.</text>
</comment>
<keyword evidence="12 22" id="KW-0472">Membrane</keyword>
<evidence type="ECO:0000256" key="14">
    <source>
        <dbReference type="ARBA" id="ARBA00023277"/>
    </source>
</evidence>
<dbReference type="GO" id="GO:0000272">
    <property type="term" value="P:polysaccharide catabolic process"/>
    <property type="evidence" value="ECO:0007669"/>
    <property type="project" value="UniProtKB-KW"/>
</dbReference>
<feature type="transmembrane region" description="Helical" evidence="22">
    <location>
        <begin position="416"/>
        <end position="440"/>
    </location>
</feature>
<feature type="compositionally biased region" description="Gly residues" evidence="21">
    <location>
        <begin position="102"/>
        <end position="113"/>
    </location>
</feature>
<dbReference type="FunFam" id="3.20.20.80:FF:000151">
    <property type="entry name" value="Glucan endo-1,3-beta-glucosidase btgC"/>
    <property type="match status" value="1"/>
</dbReference>
<sequence length="777" mass="84513">MAQPRYSYEDEFGERQPLGAAVPSPRAPPQQYQYQQEYQQHHQPYSQQHQQHYRPQQQYPQQEQDPYTTSPSRGRPGAHPDSTFDRLRAQRRYNEERPVERGQGGPYAAGGMGANNHADSNLVSPVSPPQPPPHRGPDGENRYWGQDNSYASQRRPVPQSIVTPGADNFSDAAAGGMAGIALTVAEHNARESGLEAIQGPNYPQQAYQQPRQRQPQAAGQGYSEPGMRSPQYNAAADGGPYPSPHPSLQGLNAVAQSQGSGTPGQRTPSRSPHSFANDIYTDDPYQSYSRPQDPRLGVVDPHDILDDGDDGLAYGVRRGPRTSILSLSGSSFRSRDGAAAPVAAAGAVAGAGALGGLVGRNGSGGSYAPVHNLANSYQGSGGATDTYDAGRANYGAEKAGWEAARTSKSKGKKWRLIIIIIIAILIIAGVVLGILFGVVFKNNNRTKSSSGTVSSALSLNSDEVQALMNNPKLHKVFPGIDYTALNTQYPECIHDPPSQDNVTLDVAILSQLTNTIRLYGTDCNQTQMVLHALDVLELKDTVKVWLGVWQDDNSTTNARQLAQMWDIFDEYKDADRFKGVIVANEILFREQMTATELGSLLAEVRTNLTAKGFGHLPVATSDLGDKWTAELAAQSDYIMGNIHPFFAGTPVDQAAAWTWNFWDQKTVGFAKSDKTKNIISETGWPSQGGTHCGGAGTETCADGSVAGVTELNKFMADWVCSALNNGTEYFWFEAFDEPWKVKFNTKNQNWEDHWGLIDVDRNLKDGIEIPDCGGRTV</sequence>
<evidence type="ECO:0000256" key="5">
    <source>
        <dbReference type="ARBA" id="ARBA00012780"/>
    </source>
</evidence>
<dbReference type="EC" id="3.2.1.39" evidence="5"/>
<keyword evidence="16" id="KW-0624">Polysaccharide degradation</keyword>
<feature type="compositionally biased region" description="Low complexity" evidence="21">
    <location>
        <begin position="205"/>
        <end position="222"/>
    </location>
</feature>
<dbReference type="GO" id="GO:0009986">
    <property type="term" value="C:cell surface"/>
    <property type="evidence" value="ECO:0007669"/>
    <property type="project" value="TreeGrafter"/>
</dbReference>
<evidence type="ECO:0000313" key="23">
    <source>
        <dbReference type="EMBL" id="KAK3330724.1"/>
    </source>
</evidence>
<evidence type="ECO:0000256" key="13">
    <source>
        <dbReference type="ARBA" id="ARBA00023180"/>
    </source>
</evidence>
<dbReference type="Pfam" id="PF00332">
    <property type="entry name" value="Glyco_hydro_17"/>
    <property type="match status" value="1"/>
</dbReference>
<evidence type="ECO:0000313" key="24">
    <source>
        <dbReference type="Proteomes" id="UP001283341"/>
    </source>
</evidence>
<name>A0AAE0MH20_9PEZI</name>
<evidence type="ECO:0000256" key="9">
    <source>
        <dbReference type="ARBA" id="ARBA00022729"/>
    </source>
</evidence>
<keyword evidence="10 23" id="KW-0378">Hydrolase</keyword>
<keyword evidence="15" id="KW-0961">Cell wall biogenesis/degradation</keyword>
<keyword evidence="6" id="KW-1003">Cell membrane</keyword>
<dbReference type="GO" id="GO:0042973">
    <property type="term" value="F:glucan endo-1,3-beta-D-glucosidase activity"/>
    <property type="evidence" value="ECO:0007669"/>
    <property type="project" value="UniProtKB-EC"/>
</dbReference>
<keyword evidence="7" id="KW-0134">Cell wall</keyword>
<feature type="region of interest" description="Disordered" evidence="21">
    <location>
        <begin position="205"/>
        <end position="296"/>
    </location>
</feature>
<dbReference type="Gene3D" id="3.20.20.80">
    <property type="entry name" value="Glycosidases"/>
    <property type="match status" value="1"/>
</dbReference>
<evidence type="ECO:0000256" key="22">
    <source>
        <dbReference type="SAM" id="Phobius"/>
    </source>
</evidence>
<dbReference type="AlphaFoldDB" id="A0AAE0MH20"/>
<comment type="function">
    <text evidence="17">Glucanases play a role in cell expansion during growth, in cell-cell fusion during mating, and in spore release during sporulation. This enzyme may be involved in beta-glucan degradation. Active on laminarin and lichenan.</text>
</comment>
<feature type="compositionally biased region" description="Basic and acidic residues" evidence="21">
    <location>
        <begin position="82"/>
        <end position="100"/>
    </location>
</feature>
<evidence type="ECO:0000256" key="16">
    <source>
        <dbReference type="ARBA" id="ARBA00023326"/>
    </source>
</evidence>
<evidence type="ECO:0000256" key="8">
    <source>
        <dbReference type="ARBA" id="ARBA00022525"/>
    </source>
</evidence>
<keyword evidence="22" id="KW-0812">Transmembrane</keyword>
<keyword evidence="11" id="KW-0735">Signal-anchor</keyword>
<feature type="compositionally biased region" description="Low complexity" evidence="21">
    <location>
        <begin position="29"/>
        <end position="67"/>
    </location>
</feature>
<dbReference type="GO" id="GO:0071555">
    <property type="term" value="P:cell wall organization"/>
    <property type="evidence" value="ECO:0007669"/>
    <property type="project" value="UniProtKB-KW"/>
</dbReference>
<dbReference type="PANTHER" id="PTHR16631">
    <property type="entry name" value="GLUCAN 1,3-BETA-GLUCOSIDASE"/>
    <property type="match status" value="1"/>
</dbReference>
<evidence type="ECO:0000256" key="17">
    <source>
        <dbReference type="ARBA" id="ARBA00037649"/>
    </source>
</evidence>
<comment type="subcellular location">
    <subcellularLocation>
        <location evidence="3">Cell membrane</location>
        <topology evidence="3">Single-pass type II membrane protein</topology>
    </subcellularLocation>
    <subcellularLocation>
        <location evidence="2">Secreted</location>
        <location evidence="2">Cell wall</location>
    </subcellularLocation>
</comment>
<keyword evidence="14" id="KW-0119">Carbohydrate metabolism</keyword>
<evidence type="ECO:0000256" key="2">
    <source>
        <dbReference type="ARBA" id="ARBA00004191"/>
    </source>
</evidence>
<keyword evidence="13" id="KW-0325">Glycoprotein</keyword>
<evidence type="ECO:0000256" key="3">
    <source>
        <dbReference type="ARBA" id="ARBA00004401"/>
    </source>
</evidence>
<keyword evidence="22" id="KW-1133">Transmembrane helix</keyword>
<comment type="similarity">
    <text evidence="4 20">Belongs to the glycosyl hydrolase 17 family.</text>
</comment>
<dbReference type="InterPro" id="IPR017853">
    <property type="entry name" value="GH"/>
</dbReference>
<dbReference type="InterPro" id="IPR050732">
    <property type="entry name" value="Beta-glucan_modifiers"/>
</dbReference>
<dbReference type="EMBL" id="JAUEDM010000001">
    <property type="protein sequence ID" value="KAK3330724.1"/>
    <property type="molecule type" value="Genomic_DNA"/>
</dbReference>
<accession>A0AAE0MH20</accession>
<dbReference type="InterPro" id="IPR000490">
    <property type="entry name" value="Glyco_hydro_17"/>
</dbReference>
<gene>
    <name evidence="23" type="ORF">B0H66DRAFT_73116</name>
</gene>
<evidence type="ECO:0000256" key="15">
    <source>
        <dbReference type="ARBA" id="ARBA00023316"/>
    </source>
</evidence>
<evidence type="ECO:0000256" key="1">
    <source>
        <dbReference type="ARBA" id="ARBA00000382"/>
    </source>
</evidence>
<evidence type="ECO:0000256" key="12">
    <source>
        <dbReference type="ARBA" id="ARBA00023136"/>
    </source>
</evidence>
<evidence type="ECO:0000256" key="4">
    <source>
        <dbReference type="ARBA" id="ARBA00008773"/>
    </source>
</evidence>
<proteinExistence type="inferred from homology"/>
<dbReference type="GO" id="GO:0005886">
    <property type="term" value="C:plasma membrane"/>
    <property type="evidence" value="ECO:0007669"/>
    <property type="project" value="UniProtKB-SubCell"/>
</dbReference>
<evidence type="ECO:0000256" key="20">
    <source>
        <dbReference type="RuleBase" id="RU004335"/>
    </source>
</evidence>
<evidence type="ECO:0000256" key="6">
    <source>
        <dbReference type="ARBA" id="ARBA00022475"/>
    </source>
</evidence>
<reference evidence="23" key="1">
    <citation type="journal article" date="2023" name="Mol. Phylogenet. Evol.">
        <title>Genome-scale phylogeny and comparative genomics of the fungal order Sordariales.</title>
        <authorList>
            <person name="Hensen N."/>
            <person name="Bonometti L."/>
            <person name="Westerberg I."/>
            <person name="Brannstrom I.O."/>
            <person name="Guillou S."/>
            <person name="Cros-Aarteil S."/>
            <person name="Calhoun S."/>
            <person name="Haridas S."/>
            <person name="Kuo A."/>
            <person name="Mondo S."/>
            <person name="Pangilinan J."/>
            <person name="Riley R."/>
            <person name="LaButti K."/>
            <person name="Andreopoulos B."/>
            <person name="Lipzen A."/>
            <person name="Chen C."/>
            <person name="Yan M."/>
            <person name="Daum C."/>
            <person name="Ng V."/>
            <person name="Clum A."/>
            <person name="Steindorff A."/>
            <person name="Ohm R.A."/>
            <person name="Martin F."/>
            <person name="Silar P."/>
            <person name="Natvig D.O."/>
            <person name="Lalanne C."/>
            <person name="Gautier V."/>
            <person name="Ament-Velasquez S.L."/>
            <person name="Kruys A."/>
            <person name="Hutchinson M.I."/>
            <person name="Powell A.J."/>
            <person name="Barry K."/>
            <person name="Miller A.N."/>
            <person name="Grigoriev I.V."/>
            <person name="Debuchy R."/>
            <person name="Gladieux P."/>
            <person name="Hiltunen Thoren M."/>
            <person name="Johannesson H."/>
        </authorList>
    </citation>
    <scope>NUCLEOTIDE SEQUENCE</scope>
    <source>
        <strain evidence="23">CBS 118394</strain>
    </source>
</reference>
<evidence type="ECO:0000256" key="7">
    <source>
        <dbReference type="ARBA" id="ARBA00022512"/>
    </source>
</evidence>
<evidence type="ECO:0000256" key="18">
    <source>
        <dbReference type="ARBA" id="ARBA00042373"/>
    </source>
</evidence>
<protein>
    <recommendedName>
        <fullName evidence="5">glucan endo-1,3-beta-D-glucosidase</fullName>
        <ecNumber evidence="5">3.2.1.39</ecNumber>
    </recommendedName>
    <alternativeName>
        <fullName evidence="19">Endo-1,3-beta-glucanase btgC</fullName>
    </alternativeName>
    <alternativeName>
        <fullName evidence="18">Laminarinase btgC</fullName>
    </alternativeName>
</protein>
<keyword evidence="8" id="KW-0964">Secreted</keyword>
<comment type="catalytic activity">
    <reaction evidence="1">
        <text>Hydrolysis of (1-&gt;3)-beta-D-glucosidic linkages in (1-&gt;3)-beta-D-glucans.</text>
        <dbReference type="EC" id="3.2.1.39"/>
    </reaction>
</comment>
<dbReference type="GO" id="GO:0005576">
    <property type="term" value="C:extracellular region"/>
    <property type="evidence" value="ECO:0007669"/>
    <property type="project" value="TreeGrafter"/>
</dbReference>
<feature type="compositionally biased region" description="Polar residues" evidence="21">
    <location>
        <begin position="254"/>
        <end position="274"/>
    </location>
</feature>
<evidence type="ECO:0000256" key="19">
    <source>
        <dbReference type="ARBA" id="ARBA00043078"/>
    </source>
</evidence>